<name>A0A8X7W455_BRACI</name>
<evidence type="ECO:0000313" key="2">
    <source>
        <dbReference type="Proteomes" id="UP000886595"/>
    </source>
</evidence>
<dbReference type="EMBL" id="JAAMPC010000003">
    <property type="protein sequence ID" value="KAG2323553.1"/>
    <property type="molecule type" value="Genomic_DNA"/>
</dbReference>
<dbReference type="AlphaFoldDB" id="A0A8X7W455"/>
<comment type="caution">
    <text evidence="1">The sequence shown here is derived from an EMBL/GenBank/DDBJ whole genome shotgun (WGS) entry which is preliminary data.</text>
</comment>
<accession>A0A8X7W455</accession>
<keyword evidence="2" id="KW-1185">Reference proteome</keyword>
<gene>
    <name evidence="1" type="ORF">Bca52824_016766</name>
</gene>
<sequence length="77" mass="8321">MDSVKAITEPRQKLSAASTLPCWSQEGLPETELSLRSMKPNKLKENEQSSVCTAAGGVRGGSPHPSKLNLQLKLVIF</sequence>
<organism evidence="1 2">
    <name type="scientific">Brassica carinata</name>
    <name type="common">Ethiopian mustard</name>
    <name type="synonym">Abyssinian cabbage</name>
    <dbReference type="NCBI Taxonomy" id="52824"/>
    <lineage>
        <taxon>Eukaryota</taxon>
        <taxon>Viridiplantae</taxon>
        <taxon>Streptophyta</taxon>
        <taxon>Embryophyta</taxon>
        <taxon>Tracheophyta</taxon>
        <taxon>Spermatophyta</taxon>
        <taxon>Magnoliopsida</taxon>
        <taxon>eudicotyledons</taxon>
        <taxon>Gunneridae</taxon>
        <taxon>Pentapetalae</taxon>
        <taxon>rosids</taxon>
        <taxon>malvids</taxon>
        <taxon>Brassicales</taxon>
        <taxon>Brassicaceae</taxon>
        <taxon>Brassiceae</taxon>
        <taxon>Brassica</taxon>
    </lineage>
</organism>
<dbReference type="Proteomes" id="UP000886595">
    <property type="component" value="Unassembled WGS sequence"/>
</dbReference>
<reference evidence="1 2" key="1">
    <citation type="submission" date="2020-02" db="EMBL/GenBank/DDBJ databases">
        <authorList>
            <person name="Ma Q."/>
            <person name="Huang Y."/>
            <person name="Song X."/>
            <person name="Pei D."/>
        </authorList>
    </citation>
    <scope>NUCLEOTIDE SEQUENCE [LARGE SCALE GENOMIC DNA]</scope>
    <source>
        <strain evidence="1">Sxm20200214</strain>
        <tissue evidence="1">Leaf</tissue>
    </source>
</reference>
<proteinExistence type="predicted"/>
<evidence type="ECO:0000313" key="1">
    <source>
        <dbReference type="EMBL" id="KAG2323553.1"/>
    </source>
</evidence>
<protein>
    <submittedName>
        <fullName evidence="1">Uncharacterized protein</fullName>
    </submittedName>
</protein>